<dbReference type="InterPro" id="IPR057369">
    <property type="entry name" value="VG15"/>
</dbReference>
<dbReference type="Proteomes" id="UP001183226">
    <property type="component" value="Unassembled WGS sequence"/>
</dbReference>
<proteinExistence type="predicted"/>
<dbReference type="Pfam" id="PF25310">
    <property type="entry name" value="VG15"/>
    <property type="match status" value="1"/>
</dbReference>
<feature type="region of interest" description="Disordered" evidence="1">
    <location>
        <begin position="444"/>
        <end position="471"/>
    </location>
</feature>
<evidence type="ECO:0000313" key="2">
    <source>
        <dbReference type="EMBL" id="MDT0305073.1"/>
    </source>
</evidence>
<comment type="caution">
    <text evidence="2">The sequence shown here is derived from an EMBL/GenBank/DDBJ whole genome shotgun (WGS) entry which is preliminary data.</text>
</comment>
<evidence type="ECO:0008006" key="4">
    <source>
        <dbReference type="Google" id="ProtNLM"/>
    </source>
</evidence>
<dbReference type="EMBL" id="JAVREK010000035">
    <property type="protein sequence ID" value="MDT0305073.1"/>
    <property type="molecule type" value="Genomic_DNA"/>
</dbReference>
<sequence length="610" mass="66343">MTVAQAREHRADQVDLAHGAARRAREVFREGLDPADIRGSWRATLPQILGLTTAAQYAAARLGDDYLDQVIPGETLARLAPGALSGVASDGRDLPTLLTQPVITALAYLAGGRAVADALGAAATALEMIVGTQVTDAGRVADLVGLTGRPAGVAYTRVVTLPACARCILLAGQTYSWSEGFQRHPRCDCVTLPLRSGEQPPGMIDPRELFDAMTAEEQDRRFGAAAAAAIRDGADIGQVVNARRGMSVAGGRVATTEGTTRRGYAARRMGGGDFVRQAGQRYARSTQARLMPEQIIADADGDRQAAIDGLIRYGYLAPVVSARSSPVQPDVPAPEPPAALAPAALPDPPAMSDTDLETEIGELLAAGDVESPRMAALVAELDRRDQPADPPAPAATVDRGVTADDLMYVTDDRLATMLGDAWADDRAADAAVIEAELERRAALADAPPAEAEVPDDETDEQQQRREREEEQYTEIERLVEQEGYPWEQAVAEVQGRTVEEIRRQEYVREYRPPGDRRSFRDVAREQYKLDVARRVDQAEEATRGYLLTNEGRRQGVDPVSLFSGPRARAERWASEELKRWWDENGRFTFEEYVTSIEQGRMSGPGRDYNR</sequence>
<keyword evidence="3" id="KW-1185">Reference proteome</keyword>
<accession>A0ABU2L0K7</accession>
<gene>
    <name evidence="2" type="ORF">RM446_23365</name>
</gene>
<feature type="region of interest" description="Disordered" evidence="1">
    <location>
        <begin position="324"/>
        <end position="354"/>
    </location>
</feature>
<organism evidence="2 3">
    <name type="scientific">Streptomonospora wellingtoniae</name>
    <dbReference type="NCBI Taxonomy" id="3075544"/>
    <lineage>
        <taxon>Bacteria</taxon>
        <taxon>Bacillati</taxon>
        <taxon>Actinomycetota</taxon>
        <taxon>Actinomycetes</taxon>
        <taxon>Streptosporangiales</taxon>
        <taxon>Nocardiopsidaceae</taxon>
        <taxon>Streptomonospora</taxon>
    </lineage>
</organism>
<dbReference type="RefSeq" id="WP_311547588.1">
    <property type="nucleotide sequence ID" value="NZ_JAVREK010000035.1"/>
</dbReference>
<name>A0ABU2L0K7_9ACTN</name>
<feature type="compositionally biased region" description="Pro residues" evidence="1">
    <location>
        <begin position="329"/>
        <end position="349"/>
    </location>
</feature>
<protein>
    <recommendedName>
        <fullName evidence="4">Capsid maturation protease</fullName>
    </recommendedName>
</protein>
<evidence type="ECO:0000256" key="1">
    <source>
        <dbReference type="SAM" id="MobiDB-lite"/>
    </source>
</evidence>
<feature type="compositionally biased region" description="Basic and acidic residues" evidence="1">
    <location>
        <begin position="461"/>
        <end position="471"/>
    </location>
</feature>
<reference evidence="3" key="1">
    <citation type="submission" date="2023-07" db="EMBL/GenBank/DDBJ databases">
        <title>30 novel species of actinomycetes from the DSMZ collection.</title>
        <authorList>
            <person name="Nouioui I."/>
        </authorList>
    </citation>
    <scope>NUCLEOTIDE SEQUENCE [LARGE SCALE GENOMIC DNA]</scope>
    <source>
        <strain evidence="3">DSM 45055</strain>
    </source>
</reference>
<evidence type="ECO:0000313" key="3">
    <source>
        <dbReference type="Proteomes" id="UP001183226"/>
    </source>
</evidence>